<reference evidence="7 8" key="1">
    <citation type="submission" date="2010-04" db="EMBL/GenBank/DDBJ databases">
        <authorList>
            <person name="Muzny D."/>
            <person name="Qin X."/>
            <person name="Deng J."/>
            <person name="Jiang H."/>
            <person name="Liu Y."/>
            <person name="Qu J."/>
            <person name="Song X.-Z."/>
            <person name="Zhang L."/>
            <person name="Thornton R."/>
            <person name="Coyle M."/>
            <person name="Francisco L."/>
            <person name="Jackson L."/>
            <person name="Javaid M."/>
            <person name="Korchina V."/>
            <person name="Kovar C."/>
            <person name="Mata R."/>
            <person name="Mathew T."/>
            <person name="Ngo R."/>
            <person name="Nguyen L."/>
            <person name="Nguyen N."/>
            <person name="Okwuonu G."/>
            <person name="Ongeri F."/>
            <person name="Pham C."/>
            <person name="Simmons D."/>
            <person name="Wilczek-Boney K."/>
            <person name="Hale W."/>
            <person name="Jakkamsetti A."/>
            <person name="Pham P."/>
            <person name="Ruth R."/>
            <person name="San Lucas F."/>
            <person name="Warren J."/>
            <person name="Zhang J."/>
            <person name="Zhao Z."/>
            <person name="Zhou C."/>
            <person name="Zhu D."/>
            <person name="Lee S."/>
            <person name="Bess C."/>
            <person name="Blankenburg K."/>
            <person name="Forbes L."/>
            <person name="Fu Q."/>
            <person name="Gubbala S."/>
            <person name="Hirani K."/>
            <person name="Jayaseelan J.C."/>
            <person name="Lara F."/>
            <person name="Munidasa M."/>
            <person name="Palculict T."/>
            <person name="Patil S."/>
            <person name="Pu L.-L."/>
            <person name="Saada N."/>
            <person name="Tang L."/>
            <person name="Weissenberger G."/>
            <person name="Zhu Y."/>
            <person name="Hemphill L."/>
            <person name="Shang Y."/>
            <person name="Youmans B."/>
            <person name="Ayvaz T."/>
            <person name="Ross M."/>
            <person name="Santibanez J."/>
            <person name="Aqrawi P."/>
            <person name="Gross S."/>
            <person name="Joshi V."/>
            <person name="Fowler G."/>
            <person name="Nazareth L."/>
            <person name="Reid J."/>
            <person name="Worley K."/>
            <person name="Petrosino J."/>
            <person name="Highlander S."/>
            <person name="Gibbs R."/>
        </authorList>
    </citation>
    <scope>NUCLEOTIDE SEQUENCE [LARGE SCALE GENOMIC DNA]</scope>
    <source>
        <strain evidence="7 8">ATCC BAA-614</strain>
    </source>
</reference>
<evidence type="ECO:0000256" key="6">
    <source>
        <dbReference type="SAM" id="Phobius"/>
    </source>
</evidence>
<dbReference type="GO" id="GO:0015297">
    <property type="term" value="F:antiporter activity"/>
    <property type="evidence" value="ECO:0007669"/>
    <property type="project" value="InterPro"/>
</dbReference>
<dbReference type="eggNOG" id="COG0534">
    <property type="taxonomic scope" value="Bacteria"/>
</dbReference>
<name>D5P260_9MYCO</name>
<dbReference type="RefSeq" id="WP_007171676.1">
    <property type="nucleotide sequence ID" value="NZ_GG770559.1"/>
</dbReference>
<dbReference type="PANTHER" id="PTHR43298">
    <property type="entry name" value="MULTIDRUG RESISTANCE PROTEIN NORM-RELATED"/>
    <property type="match status" value="1"/>
</dbReference>
<feature type="transmembrane region" description="Helical" evidence="6">
    <location>
        <begin position="332"/>
        <end position="357"/>
    </location>
</feature>
<feature type="transmembrane region" description="Helical" evidence="6">
    <location>
        <begin position="273"/>
        <end position="295"/>
    </location>
</feature>
<evidence type="ECO:0000313" key="8">
    <source>
        <dbReference type="Proteomes" id="UP000003653"/>
    </source>
</evidence>
<evidence type="ECO:0000313" key="7">
    <source>
        <dbReference type="EMBL" id="EFG79837.1"/>
    </source>
</evidence>
<feature type="transmembrane region" description="Helical" evidence="6">
    <location>
        <begin position="111"/>
        <end position="133"/>
    </location>
</feature>
<dbReference type="AlphaFoldDB" id="D5P260"/>
<keyword evidence="6" id="KW-0472">Membrane</keyword>
<organism evidence="7 8">
    <name type="scientific">Mycobacterium parascrofulaceum ATCC BAA-614</name>
    <dbReference type="NCBI Taxonomy" id="525368"/>
    <lineage>
        <taxon>Bacteria</taxon>
        <taxon>Bacillati</taxon>
        <taxon>Actinomycetota</taxon>
        <taxon>Actinomycetes</taxon>
        <taxon>Mycobacteriales</taxon>
        <taxon>Mycobacteriaceae</taxon>
        <taxon>Mycobacterium</taxon>
        <taxon>Mycobacterium simiae complex</taxon>
    </lineage>
</organism>
<proteinExistence type="inferred from homology"/>
<gene>
    <name evidence="7" type="primary">matE</name>
    <name evidence="7" type="ORF">HMPREF0591_0254</name>
</gene>
<sequence length="476" mass="50163">MGENHRVRLAALMHTGRQLTALAAPIAGVQFAQVALTTTDLAMMGLIGVQAIAAGGLAAILYNLMRTMCVGVVTAVGNLVATAAAQGEARSGSDRPDTKAHTEIRQINRSAFFVATMAAVLLGAALIALGYVLPVFGVDKDVLTLARPMMIALAPGLVPMVWLNVLRQFSVGMRRPGPLLAVSIASIALNAALDLVFIYGLLGIPRLGLAGIGLATTLVQVLTVAAFYFILRRDNHLAPLLSIDGWNADAEMARQILRLGVPISLTYGSEAGITSLAAVVMGIFGPIVLAAHNVVTQLTRIAFQISIGLSHGSSILISRATGKGDKGQAEQIAVVALLLGVISTVTLGLLYVVAPYWVLRPFLDPADAATIMIAKFFLCFAIIQQIVDFTQNIAVGLLRGIGNTKAGLRATTVGYWLVGLPAMLLLAFPAQLHGAGVWIGLAPASPRRQRCCCADSARICRKQSDRRLRWIAGVDV</sequence>
<dbReference type="InterPro" id="IPR002528">
    <property type="entry name" value="MATE_fam"/>
</dbReference>
<feature type="transmembrane region" description="Helical" evidence="6">
    <location>
        <begin position="178"/>
        <end position="202"/>
    </location>
</feature>
<keyword evidence="4" id="KW-0813">Transport</keyword>
<comment type="similarity">
    <text evidence="2">Belongs to the multi antimicrobial extrusion (MATE) (TC 2.A.66.1) family.</text>
</comment>
<comment type="caution">
    <text evidence="7">The sequence shown here is derived from an EMBL/GenBank/DDBJ whole genome shotgun (WGS) entry which is preliminary data.</text>
</comment>
<dbReference type="NCBIfam" id="TIGR00797">
    <property type="entry name" value="matE"/>
    <property type="match status" value="1"/>
</dbReference>
<dbReference type="GO" id="GO:0042910">
    <property type="term" value="F:xenobiotic transmembrane transporter activity"/>
    <property type="evidence" value="ECO:0007669"/>
    <property type="project" value="InterPro"/>
</dbReference>
<evidence type="ECO:0000256" key="2">
    <source>
        <dbReference type="ARBA" id="ARBA00010199"/>
    </source>
</evidence>
<dbReference type="GO" id="GO:0005886">
    <property type="term" value="C:plasma membrane"/>
    <property type="evidence" value="ECO:0007669"/>
    <property type="project" value="TreeGrafter"/>
</dbReference>
<dbReference type="PANTHER" id="PTHR43298:SF2">
    <property type="entry name" value="FMN_FAD EXPORTER YEEO-RELATED"/>
    <property type="match status" value="1"/>
</dbReference>
<protein>
    <recommendedName>
        <fullName evidence="3">Probable multidrug resistance protein NorM</fullName>
    </recommendedName>
    <alternativeName>
        <fullName evidence="5">Multidrug-efflux transporter</fullName>
    </alternativeName>
</protein>
<feature type="transmembrane region" description="Helical" evidence="6">
    <location>
        <begin position="369"/>
        <end position="387"/>
    </location>
</feature>
<feature type="transmembrane region" description="Helical" evidence="6">
    <location>
        <begin position="41"/>
        <end position="62"/>
    </location>
</feature>
<keyword evidence="6" id="KW-0812">Transmembrane</keyword>
<dbReference type="EMBL" id="ADNV01000044">
    <property type="protein sequence ID" value="EFG79837.1"/>
    <property type="molecule type" value="Genomic_DNA"/>
</dbReference>
<evidence type="ECO:0000256" key="3">
    <source>
        <dbReference type="ARBA" id="ARBA00020268"/>
    </source>
</evidence>
<dbReference type="InterPro" id="IPR050222">
    <property type="entry name" value="MATE_MdtK"/>
</dbReference>
<feature type="transmembrane region" description="Helical" evidence="6">
    <location>
        <begin position="301"/>
        <end position="320"/>
    </location>
</feature>
<accession>D5P260</accession>
<feature type="transmembrane region" description="Helical" evidence="6">
    <location>
        <begin position="145"/>
        <end position="166"/>
    </location>
</feature>
<keyword evidence="6" id="KW-1133">Transmembrane helix</keyword>
<dbReference type="HOGENOM" id="CLU_012893_6_3_11"/>
<feature type="transmembrane region" description="Helical" evidence="6">
    <location>
        <begin position="208"/>
        <end position="231"/>
    </location>
</feature>
<dbReference type="CDD" id="cd13131">
    <property type="entry name" value="MATE_NorM_like"/>
    <property type="match status" value="1"/>
</dbReference>
<dbReference type="Pfam" id="PF01554">
    <property type="entry name" value="MatE"/>
    <property type="match status" value="2"/>
</dbReference>
<feature type="transmembrane region" description="Helical" evidence="6">
    <location>
        <begin position="408"/>
        <end position="428"/>
    </location>
</feature>
<evidence type="ECO:0000256" key="5">
    <source>
        <dbReference type="ARBA" id="ARBA00031636"/>
    </source>
</evidence>
<comment type="function">
    <text evidence="1">Multidrug efflux pump.</text>
</comment>
<evidence type="ECO:0000256" key="1">
    <source>
        <dbReference type="ARBA" id="ARBA00003408"/>
    </source>
</evidence>
<evidence type="ECO:0000256" key="4">
    <source>
        <dbReference type="ARBA" id="ARBA00022448"/>
    </source>
</evidence>
<keyword evidence="8" id="KW-1185">Reference proteome</keyword>
<dbReference type="Proteomes" id="UP000003653">
    <property type="component" value="Unassembled WGS sequence"/>
</dbReference>